<dbReference type="EMBL" id="NQVE01000111">
    <property type="protein sequence ID" value="RAL47669.1"/>
    <property type="molecule type" value="Genomic_DNA"/>
</dbReference>
<organism evidence="5 6">
    <name type="scientific">Cuscuta australis</name>
    <dbReference type="NCBI Taxonomy" id="267555"/>
    <lineage>
        <taxon>Eukaryota</taxon>
        <taxon>Viridiplantae</taxon>
        <taxon>Streptophyta</taxon>
        <taxon>Embryophyta</taxon>
        <taxon>Tracheophyta</taxon>
        <taxon>Spermatophyta</taxon>
        <taxon>Magnoliopsida</taxon>
        <taxon>eudicotyledons</taxon>
        <taxon>Gunneridae</taxon>
        <taxon>Pentapetalae</taxon>
        <taxon>asterids</taxon>
        <taxon>lamiids</taxon>
        <taxon>Solanales</taxon>
        <taxon>Convolvulaceae</taxon>
        <taxon>Cuscuteae</taxon>
        <taxon>Cuscuta</taxon>
        <taxon>Cuscuta subgen. Grammica</taxon>
        <taxon>Cuscuta sect. Cleistogrammica</taxon>
    </lineage>
</organism>
<dbReference type="InterPro" id="IPR027443">
    <property type="entry name" value="IPNS-like_sf"/>
</dbReference>
<evidence type="ECO:0000256" key="2">
    <source>
        <dbReference type="ARBA" id="ARBA00012885"/>
    </source>
</evidence>
<name>A0A328DTF5_9ASTE</name>
<gene>
    <name evidence="5" type="ORF">DM860_012294</name>
</gene>
<evidence type="ECO:0000259" key="4">
    <source>
        <dbReference type="Pfam" id="PF03171"/>
    </source>
</evidence>
<evidence type="ECO:0000313" key="5">
    <source>
        <dbReference type="EMBL" id="RAL47669.1"/>
    </source>
</evidence>
<dbReference type="PANTHER" id="PTHR48253:SF2">
    <property type="entry name" value="ISOPENICILLIN N SYNTHASE-LIKE FE(2+) 2OG DIOXYGENASE DOMAIN-CONTAINING PROTEIN"/>
    <property type="match status" value="1"/>
</dbReference>
<comment type="pathway">
    <text evidence="1">Phenylpropanoid metabolism.</text>
</comment>
<dbReference type="Gene3D" id="2.60.120.330">
    <property type="entry name" value="B-lactam Antibiotic, Isopenicillin N Synthase, Chain"/>
    <property type="match status" value="1"/>
</dbReference>
<proteinExistence type="predicted"/>
<dbReference type="AlphaFoldDB" id="A0A328DTF5"/>
<comment type="catalytic activity">
    <reaction evidence="3">
        <text>(E)-feruloyl-CoA + 2-oxoglutarate + O2 = (E)-6-hydroxyferuloyl-CoA + succinate + CO2</text>
        <dbReference type="Rhea" id="RHEA:57856"/>
        <dbReference type="ChEBI" id="CHEBI:15379"/>
        <dbReference type="ChEBI" id="CHEBI:16526"/>
        <dbReference type="ChEBI" id="CHEBI:16810"/>
        <dbReference type="ChEBI" id="CHEBI:30031"/>
        <dbReference type="ChEBI" id="CHEBI:87305"/>
        <dbReference type="ChEBI" id="CHEBI:142390"/>
        <dbReference type="EC" id="1.14.11.61"/>
    </reaction>
</comment>
<dbReference type="InterPro" id="IPR044861">
    <property type="entry name" value="IPNS-like_FE2OG_OXY"/>
</dbReference>
<reference evidence="5 6" key="1">
    <citation type="submission" date="2018-06" db="EMBL/GenBank/DDBJ databases">
        <title>The Genome of Cuscuta australis (Dodder) Provides Insight into the Evolution of Plant Parasitism.</title>
        <authorList>
            <person name="Liu H."/>
        </authorList>
    </citation>
    <scope>NUCLEOTIDE SEQUENCE [LARGE SCALE GENOMIC DNA]</scope>
    <source>
        <strain evidence="6">cv. Yunnan</strain>
        <tissue evidence="5">Vines</tissue>
    </source>
</reference>
<evidence type="ECO:0000256" key="3">
    <source>
        <dbReference type="ARBA" id="ARBA00048503"/>
    </source>
</evidence>
<dbReference type="Pfam" id="PF03171">
    <property type="entry name" value="2OG-FeII_Oxy"/>
    <property type="match status" value="1"/>
</dbReference>
<keyword evidence="6" id="KW-1185">Reference proteome</keyword>
<protein>
    <recommendedName>
        <fullName evidence="2">feruloyl-CoA 6-hydroxylase</fullName>
        <ecNumber evidence="2">1.14.11.61</ecNumber>
    </recommendedName>
</protein>
<sequence>MAGDATELYELTYSDLLLFTANEVVESADESQRMEYVGRMVMETLGPNGPGLLAVTGVPGAATFRRNLLPLSRKLALLNNEDRKKLLKEHDLGSDVPLKNLERVVSSFAKNLEYDKRFESSSSCERNQLGVVRGDESFEADCVFFKNLGDLFNCLGYCMMEVGLRLAQICDKFIGGHELQQSLLESGTAKGRLIHYHSTIDTEIIKEAANRRVKKGSKTKNQIKRNEKTDYKQFRSETCDEELSDSTPWQQWHHDYGVFTILTVPMFLLSSNCKGVTEESEDSCVPCDQETPSPSGHTYLQIFHPNKDQTFMVKAPPESLIVQVGEAADLLSMGKLRATLHRVCRPLKPNNLSRETFVVFLQPAWNKTFSLSHYPLEHLHLNDQRSRLCTKDLPKGEKESDKLSQMIRSIVPSLSSRLRDGMTFADFSRATTNQYYGSNGLQSNGQLNELILELCIPILSTLE</sequence>
<dbReference type="Proteomes" id="UP000249390">
    <property type="component" value="Unassembled WGS sequence"/>
</dbReference>
<dbReference type="PANTHER" id="PTHR48253">
    <property type="match status" value="1"/>
</dbReference>
<dbReference type="EC" id="1.14.11.61" evidence="2"/>
<accession>A0A328DTF5</accession>
<comment type="caution">
    <text evidence="5">The sequence shown here is derived from an EMBL/GenBank/DDBJ whole genome shotgun (WGS) entry which is preliminary data.</text>
</comment>
<feature type="domain" description="Isopenicillin N synthase-like Fe(2+) 2OG dioxygenase" evidence="4">
    <location>
        <begin position="300"/>
        <end position="349"/>
    </location>
</feature>
<evidence type="ECO:0000313" key="6">
    <source>
        <dbReference type="Proteomes" id="UP000249390"/>
    </source>
</evidence>
<evidence type="ECO:0000256" key="1">
    <source>
        <dbReference type="ARBA" id="ARBA00004918"/>
    </source>
</evidence>
<dbReference type="SUPFAM" id="SSF51197">
    <property type="entry name" value="Clavaminate synthase-like"/>
    <property type="match status" value="1"/>
</dbReference>